<reference evidence="4" key="1">
    <citation type="submission" date="2021-02" db="EMBL/GenBank/DDBJ databases">
        <authorList>
            <person name="Nowell W R."/>
        </authorList>
    </citation>
    <scope>NUCLEOTIDE SEQUENCE</scope>
</reference>
<gene>
    <name evidence="4" type="ORF">GPM918_LOCUS16124</name>
    <name evidence="5" type="ORF">SRO942_LOCUS16124</name>
</gene>
<evidence type="ECO:0000313" key="4">
    <source>
        <dbReference type="EMBL" id="CAF1047852.1"/>
    </source>
</evidence>
<sequence length="357" mass="40927">MSLEHDNKPVPEHLQILYTQHNSLQAQITELSSKIIKTTTATTSEMDRLNEKMTNLQEQVEGISISTDKGVRALSAQFEDSMRELRHLISRPTNTEELLTSQQNAPTTMPPPIHISSTIASASTSHLQHTVLIQPPTPPPTFSGLTSEKPLHFLVKLQQYTEAMYGWNTDTLLRNISDYLLATAFEWYTQLRISSSVPHNWSDFQRKFIQQFTSPLRSAQAKQQWDQCRQKTEEPINEFIVRLHTLWYEQKPEENESHLVKHVYEKMTPEVLLLVGVHENISLNHLMTKAQQAEQLIFQRKKQAVDAKPATTPSSSLSAPQWRDTRNAECWACGKLGHYASTCRQNVVSNRQYPKND</sequence>
<dbReference type="InterPro" id="IPR001878">
    <property type="entry name" value="Znf_CCHC"/>
</dbReference>
<dbReference type="InterPro" id="IPR036875">
    <property type="entry name" value="Znf_CCHC_sf"/>
</dbReference>
<evidence type="ECO:0000256" key="1">
    <source>
        <dbReference type="PROSITE-ProRule" id="PRU00047"/>
    </source>
</evidence>
<comment type="caution">
    <text evidence="4">The sequence shown here is derived from an EMBL/GenBank/DDBJ whole genome shotgun (WGS) entry which is preliminary data.</text>
</comment>
<dbReference type="PROSITE" id="PS50158">
    <property type="entry name" value="ZF_CCHC"/>
    <property type="match status" value="1"/>
</dbReference>
<feature type="domain" description="CCHC-type" evidence="3">
    <location>
        <begin position="330"/>
        <end position="345"/>
    </location>
</feature>
<name>A0A814K853_9BILA</name>
<organism evidence="4 6">
    <name type="scientific">Didymodactylos carnosus</name>
    <dbReference type="NCBI Taxonomy" id="1234261"/>
    <lineage>
        <taxon>Eukaryota</taxon>
        <taxon>Metazoa</taxon>
        <taxon>Spiralia</taxon>
        <taxon>Gnathifera</taxon>
        <taxon>Rotifera</taxon>
        <taxon>Eurotatoria</taxon>
        <taxon>Bdelloidea</taxon>
        <taxon>Philodinida</taxon>
        <taxon>Philodinidae</taxon>
        <taxon>Didymodactylos</taxon>
    </lineage>
</organism>
<dbReference type="SMART" id="SM00343">
    <property type="entry name" value="ZnF_C2HC"/>
    <property type="match status" value="1"/>
</dbReference>
<dbReference type="Proteomes" id="UP000681722">
    <property type="component" value="Unassembled WGS sequence"/>
</dbReference>
<evidence type="ECO:0000313" key="5">
    <source>
        <dbReference type="EMBL" id="CAF3817589.1"/>
    </source>
</evidence>
<dbReference type="GO" id="GO:0003676">
    <property type="term" value="F:nucleic acid binding"/>
    <property type="evidence" value="ECO:0007669"/>
    <property type="project" value="InterPro"/>
</dbReference>
<keyword evidence="1" id="KW-0862">Zinc</keyword>
<dbReference type="Proteomes" id="UP000663829">
    <property type="component" value="Unassembled WGS sequence"/>
</dbReference>
<dbReference type="AlphaFoldDB" id="A0A814K853"/>
<feature type="coiled-coil region" evidence="2">
    <location>
        <begin position="39"/>
        <end position="66"/>
    </location>
</feature>
<evidence type="ECO:0000256" key="2">
    <source>
        <dbReference type="SAM" id="Coils"/>
    </source>
</evidence>
<dbReference type="PANTHER" id="PTHR33223">
    <property type="entry name" value="CCHC-TYPE DOMAIN-CONTAINING PROTEIN"/>
    <property type="match status" value="1"/>
</dbReference>
<keyword evidence="1" id="KW-0479">Metal-binding</keyword>
<dbReference type="GO" id="GO:0008270">
    <property type="term" value="F:zinc ion binding"/>
    <property type="evidence" value="ECO:0007669"/>
    <property type="project" value="UniProtKB-KW"/>
</dbReference>
<evidence type="ECO:0000313" key="6">
    <source>
        <dbReference type="Proteomes" id="UP000663829"/>
    </source>
</evidence>
<keyword evidence="6" id="KW-1185">Reference proteome</keyword>
<dbReference type="Pfam" id="PF03732">
    <property type="entry name" value="Retrotrans_gag"/>
    <property type="match status" value="1"/>
</dbReference>
<dbReference type="SUPFAM" id="SSF57756">
    <property type="entry name" value="Retrovirus zinc finger-like domains"/>
    <property type="match status" value="1"/>
</dbReference>
<dbReference type="EMBL" id="CAJNOQ010004173">
    <property type="protein sequence ID" value="CAF1047852.1"/>
    <property type="molecule type" value="Genomic_DNA"/>
</dbReference>
<dbReference type="EMBL" id="CAJOBC010004173">
    <property type="protein sequence ID" value="CAF3817589.1"/>
    <property type="molecule type" value="Genomic_DNA"/>
</dbReference>
<evidence type="ECO:0000259" key="3">
    <source>
        <dbReference type="PROSITE" id="PS50158"/>
    </source>
</evidence>
<dbReference type="InterPro" id="IPR005162">
    <property type="entry name" value="Retrotrans_gag_dom"/>
</dbReference>
<keyword evidence="2" id="KW-0175">Coiled coil</keyword>
<protein>
    <recommendedName>
        <fullName evidence="3">CCHC-type domain-containing protein</fullName>
    </recommendedName>
</protein>
<dbReference type="PANTHER" id="PTHR33223:SF6">
    <property type="entry name" value="CCHC-TYPE DOMAIN-CONTAINING PROTEIN"/>
    <property type="match status" value="1"/>
</dbReference>
<accession>A0A814K853</accession>
<proteinExistence type="predicted"/>
<keyword evidence="1" id="KW-0863">Zinc-finger</keyword>